<keyword evidence="2" id="KW-1185">Reference proteome</keyword>
<proteinExistence type="predicted"/>
<sequence length="70" mass="8088">MLTHDHQVLIRTLARNAQLGLRKSCQKEKNGDVEASIPRILQRYTLLMRMYYHSVASRQHAPKLGMTIAQ</sequence>
<dbReference type="AlphaFoldDB" id="A0A0C2SWJ2"/>
<accession>A0A0C2SWJ2</accession>
<evidence type="ECO:0000313" key="1">
    <source>
        <dbReference type="EMBL" id="KIL58479.1"/>
    </source>
</evidence>
<dbReference type="InParanoid" id="A0A0C2SWJ2"/>
<dbReference type="HOGENOM" id="CLU_2757242_0_0_1"/>
<organism evidence="1 2">
    <name type="scientific">Amanita muscaria (strain Koide BX008)</name>
    <dbReference type="NCBI Taxonomy" id="946122"/>
    <lineage>
        <taxon>Eukaryota</taxon>
        <taxon>Fungi</taxon>
        <taxon>Dikarya</taxon>
        <taxon>Basidiomycota</taxon>
        <taxon>Agaricomycotina</taxon>
        <taxon>Agaricomycetes</taxon>
        <taxon>Agaricomycetidae</taxon>
        <taxon>Agaricales</taxon>
        <taxon>Pluteineae</taxon>
        <taxon>Amanitaceae</taxon>
        <taxon>Amanita</taxon>
    </lineage>
</organism>
<evidence type="ECO:0000313" key="2">
    <source>
        <dbReference type="Proteomes" id="UP000054549"/>
    </source>
</evidence>
<protein>
    <submittedName>
        <fullName evidence="1">Uncharacterized protein</fullName>
    </submittedName>
</protein>
<dbReference type="Proteomes" id="UP000054549">
    <property type="component" value="Unassembled WGS sequence"/>
</dbReference>
<name>A0A0C2SWJ2_AMAMK</name>
<dbReference type="EMBL" id="KN818337">
    <property type="protein sequence ID" value="KIL58479.1"/>
    <property type="molecule type" value="Genomic_DNA"/>
</dbReference>
<gene>
    <name evidence="1" type="ORF">M378DRAFT_170564</name>
</gene>
<reference evidence="1 2" key="1">
    <citation type="submission" date="2014-04" db="EMBL/GenBank/DDBJ databases">
        <title>Evolutionary Origins and Diversification of the Mycorrhizal Mutualists.</title>
        <authorList>
            <consortium name="DOE Joint Genome Institute"/>
            <consortium name="Mycorrhizal Genomics Consortium"/>
            <person name="Kohler A."/>
            <person name="Kuo A."/>
            <person name="Nagy L.G."/>
            <person name="Floudas D."/>
            <person name="Copeland A."/>
            <person name="Barry K.W."/>
            <person name="Cichocki N."/>
            <person name="Veneault-Fourrey C."/>
            <person name="LaButti K."/>
            <person name="Lindquist E.A."/>
            <person name="Lipzen A."/>
            <person name="Lundell T."/>
            <person name="Morin E."/>
            <person name="Murat C."/>
            <person name="Riley R."/>
            <person name="Ohm R."/>
            <person name="Sun H."/>
            <person name="Tunlid A."/>
            <person name="Henrissat B."/>
            <person name="Grigoriev I.V."/>
            <person name="Hibbett D.S."/>
            <person name="Martin F."/>
        </authorList>
    </citation>
    <scope>NUCLEOTIDE SEQUENCE [LARGE SCALE GENOMIC DNA]</scope>
    <source>
        <strain evidence="1 2">Koide BX008</strain>
    </source>
</reference>